<feature type="region of interest" description="Disordered" evidence="1">
    <location>
        <begin position="146"/>
        <end position="165"/>
    </location>
</feature>
<feature type="compositionally biased region" description="Basic and acidic residues" evidence="1">
    <location>
        <begin position="16"/>
        <end position="26"/>
    </location>
</feature>
<proteinExistence type="predicted"/>
<evidence type="ECO:0000256" key="1">
    <source>
        <dbReference type="SAM" id="MobiDB-lite"/>
    </source>
</evidence>
<dbReference type="AlphaFoldDB" id="A0AAD7I407"/>
<comment type="caution">
    <text evidence="2">The sequence shown here is derived from an EMBL/GenBank/DDBJ whole genome shotgun (WGS) entry which is preliminary data.</text>
</comment>
<accession>A0AAD7I407</accession>
<keyword evidence="3" id="KW-1185">Reference proteome</keyword>
<evidence type="ECO:0000313" key="3">
    <source>
        <dbReference type="Proteomes" id="UP001215280"/>
    </source>
</evidence>
<organism evidence="2 3">
    <name type="scientific">Mycena maculata</name>
    <dbReference type="NCBI Taxonomy" id="230809"/>
    <lineage>
        <taxon>Eukaryota</taxon>
        <taxon>Fungi</taxon>
        <taxon>Dikarya</taxon>
        <taxon>Basidiomycota</taxon>
        <taxon>Agaricomycotina</taxon>
        <taxon>Agaricomycetes</taxon>
        <taxon>Agaricomycetidae</taxon>
        <taxon>Agaricales</taxon>
        <taxon>Marasmiineae</taxon>
        <taxon>Mycenaceae</taxon>
        <taxon>Mycena</taxon>
    </lineage>
</organism>
<dbReference type="Proteomes" id="UP001215280">
    <property type="component" value="Unassembled WGS sequence"/>
</dbReference>
<evidence type="ECO:0000313" key="2">
    <source>
        <dbReference type="EMBL" id="KAJ7733557.1"/>
    </source>
</evidence>
<sequence>MPHDDERTPRPATLQDRQDQDVKTKSATDWGRLVRHTPRKALARGWTCFDPGGRLAEQLSAWSGVWSRRLGSVSSSRPPSSSVQTAAPRPQAPRVVAPHTGKAPRPQAPTPARHHADKALLPLSTIISFPSGVALRWTDVAHAHKASQNPSSYRRLPPLRFDTLT</sequence>
<feature type="region of interest" description="Disordered" evidence="1">
    <location>
        <begin position="68"/>
        <end position="114"/>
    </location>
</feature>
<dbReference type="EMBL" id="JARJLG010000167">
    <property type="protein sequence ID" value="KAJ7733557.1"/>
    <property type="molecule type" value="Genomic_DNA"/>
</dbReference>
<reference evidence="2" key="1">
    <citation type="submission" date="2023-03" db="EMBL/GenBank/DDBJ databases">
        <title>Massive genome expansion in bonnet fungi (Mycena s.s.) driven by repeated elements and novel gene families across ecological guilds.</title>
        <authorList>
            <consortium name="Lawrence Berkeley National Laboratory"/>
            <person name="Harder C.B."/>
            <person name="Miyauchi S."/>
            <person name="Viragh M."/>
            <person name="Kuo A."/>
            <person name="Thoen E."/>
            <person name="Andreopoulos B."/>
            <person name="Lu D."/>
            <person name="Skrede I."/>
            <person name="Drula E."/>
            <person name="Henrissat B."/>
            <person name="Morin E."/>
            <person name="Kohler A."/>
            <person name="Barry K."/>
            <person name="LaButti K."/>
            <person name="Morin E."/>
            <person name="Salamov A."/>
            <person name="Lipzen A."/>
            <person name="Mereny Z."/>
            <person name="Hegedus B."/>
            <person name="Baldrian P."/>
            <person name="Stursova M."/>
            <person name="Weitz H."/>
            <person name="Taylor A."/>
            <person name="Grigoriev I.V."/>
            <person name="Nagy L.G."/>
            <person name="Martin F."/>
            <person name="Kauserud H."/>
        </authorList>
    </citation>
    <scope>NUCLEOTIDE SEQUENCE</scope>
    <source>
        <strain evidence="2">CBHHK188m</strain>
    </source>
</reference>
<gene>
    <name evidence="2" type="ORF">DFH07DRAFT_1065394</name>
</gene>
<protein>
    <submittedName>
        <fullName evidence="2">Uncharacterized protein</fullName>
    </submittedName>
</protein>
<feature type="compositionally biased region" description="Low complexity" evidence="1">
    <location>
        <begin position="68"/>
        <end position="98"/>
    </location>
</feature>
<feature type="region of interest" description="Disordered" evidence="1">
    <location>
        <begin position="1"/>
        <end position="35"/>
    </location>
</feature>
<name>A0AAD7I407_9AGAR</name>